<feature type="region of interest" description="Disordered" evidence="1">
    <location>
        <begin position="139"/>
        <end position="212"/>
    </location>
</feature>
<evidence type="ECO:0000313" key="4">
    <source>
        <dbReference type="Proteomes" id="UP000237144"/>
    </source>
</evidence>
<organism evidence="3 4">
    <name type="scientific">Rhodotorula taiwanensis</name>
    <dbReference type="NCBI Taxonomy" id="741276"/>
    <lineage>
        <taxon>Eukaryota</taxon>
        <taxon>Fungi</taxon>
        <taxon>Dikarya</taxon>
        <taxon>Basidiomycota</taxon>
        <taxon>Pucciniomycotina</taxon>
        <taxon>Microbotryomycetes</taxon>
        <taxon>Sporidiobolales</taxon>
        <taxon>Sporidiobolaceae</taxon>
        <taxon>Rhodotorula</taxon>
    </lineage>
</organism>
<protein>
    <submittedName>
        <fullName evidence="3">Uncharacterized protein</fullName>
    </submittedName>
</protein>
<reference evidence="3 4" key="1">
    <citation type="journal article" date="2018" name="Front. Microbiol.">
        <title>Prospects for Fungal Bioremediation of Acidic Radioactive Waste Sites: Characterization and Genome Sequence of Rhodotorula taiwanensis MD1149.</title>
        <authorList>
            <person name="Tkavc R."/>
            <person name="Matrosova V.Y."/>
            <person name="Grichenko O.E."/>
            <person name="Gostincar C."/>
            <person name="Volpe R.P."/>
            <person name="Klimenkova P."/>
            <person name="Gaidamakova E.K."/>
            <person name="Zhou C.E."/>
            <person name="Stewart B.J."/>
            <person name="Lyman M.G."/>
            <person name="Malfatti S.A."/>
            <person name="Rubinfeld B."/>
            <person name="Courtot M."/>
            <person name="Singh J."/>
            <person name="Dalgard C.L."/>
            <person name="Hamilton T."/>
            <person name="Frey K.G."/>
            <person name="Gunde-Cimerman N."/>
            <person name="Dugan L."/>
            <person name="Daly M.J."/>
        </authorList>
    </citation>
    <scope>NUCLEOTIDE SEQUENCE [LARGE SCALE GENOMIC DNA]</scope>
    <source>
        <strain evidence="3 4">MD1149</strain>
    </source>
</reference>
<dbReference type="Proteomes" id="UP000237144">
    <property type="component" value="Unassembled WGS sequence"/>
</dbReference>
<keyword evidence="2" id="KW-0732">Signal</keyword>
<evidence type="ECO:0000256" key="2">
    <source>
        <dbReference type="SAM" id="SignalP"/>
    </source>
</evidence>
<dbReference type="AlphaFoldDB" id="A0A2S5BBC1"/>
<feature type="chain" id="PRO_5015459576" evidence="2">
    <location>
        <begin position="26"/>
        <end position="296"/>
    </location>
</feature>
<dbReference type="EMBL" id="PJQD01000029">
    <property type="protein sequence ID" value="POY74082.1"/>
    <property type="molecule type" value="Genomic_DNA"/>
</dbReference>
<dbReference type="OrthoDB" id="2529313at2759"/>
<keyword evidence="4" id="KW-1185">Reference proteome</keyword>
<sequence length="296" mass="30515">MLSSFGASLCLLLAMVVARASFTGAIVITEPSSPTFWSNATGAVNTMVWSLLPATYPPPKTQYFDIYLRNAAPGMYSPGINISLATRIDSQMGTSINLTDISRFRAGGGYQLFLSDPTDASIVYCGSDVFAVVSPTLLSSPVSSDTSRSSALVPSLSTAESTAPPSPTSAVSSSPPASHSTTIVSASETQASSTRASSTSQQQLQNSSATSGAASIVSTTETITTTIVLTQSTTVTRSSAFHSSRRPPHSIMPAIAPGSPQDQGFNLTGAAAARTTFPRLSLALTLLSAVSALLFL</sequence>
<evidence type="ECO:0000313" key="3">
    <source>
        <dbReference type="EMBL" id="POY74082.1"/>
    </source>
</evidence>
<accession>A0A2S5BBC1</accession>
<proteinExistence type="predicted"/>
<gene>
    <name evidence="3" type="ORF">BMF94_2894</name>
</gene>
<dbReference type="STRING" id="741276.A0A2S5BBC1"/>
<comment type="caution">
    <text evidence="3">The sequence shown here is derived from an EMBL/GenBank/DDBJ whole genome shotgun (WGS) entry which is preliminary data.</text>
</comment>
<evidence type="ECO:0000256" key="1">
    <source>
        <dbReference type="SAM" id="MobiDB-lite"/>
    </source>
</evidence>
<name>A0A2S5BBC1_9BASI</name>
<feature type="signal peptide" evidence="2">
    <location>
        <begin position="1"/>
        <end position="25"/>
    </location>
</feature>